<dbReference type="AlphaFoldDB" id="A0AAV3QW88"/>
<protein>
    <recommendedName>
        <fullName evidence="4">Myb-like domain-containing protein</fullName>
    </recommendedName>
</protein>
<organism evidence="2 3">
    <name type="scientific">Lithospermum erythrorhizon</name>
    <name type="common">Purple gromwell</name>
    <name type="synonym">Lithospermum officinale var. erythrorhizon</name>
    <dbReference type="NCBI Taxonomy" id="34254"/>
    <lineage>
        <taxon>Eukaryota</taxon>
        <taxon>Viridiplantae</taxon>
        <taxon>Streptophyta</taxon>
        <taxon>Embryophyta</taxon>
        <taxon>Tracheophyta</taxon>
        <taxon>Spermatophyta</taxon>
        <taxon>Magnoliopsida</taxon>
        <taxon>eudicotyledons</taxon>
        <taxon>Gunneridae</taxon>
        <taxon>Pentapetalae</taxon>
        <taxon>asterids</taxon>
        <taxon>lamiids</taxon>
        <taxon>Boraginales</taxon>
        <taxon>Boraginaceae</taxon>
        <taxon>Boraginoideae</taxon>
        <taxon>Lithospermeae</taxon>
        <taxon>Lithospermum</taxon>
    </lineage>
</organism>
<dbReference type="Gene3D" id="1.10.10.60">
    <property type="entry name" value="Homeodomain-like"/>
    <property type="match status" value="1"/>
</dbReference>
<evidence type="ECO:0000313" key="2">
    <source>
        <dbReference type="EMBL" id="GAA0167237.1"/>
    </source>
</evidence>
<feature type="compositionally biased region" description="Polar residues" evidence="1">
    <location>
        <begin position="1"/>
        <end position="26"/>
    </location>
</feature>
<keyword evidence="3" id="KW-1185">Reference proteome</keyword>
<comment type="caution">
    <text evidence="2">The sequence shown here is derived from an EMBL/GenBank/DDBJ whole genome shotgun (WGS) entry which is preliminary data.</text>
</comment>
<dbReference type="InterPro" id="IPR022228">
    <property type="entry name" value="DUF3755"/>
</dbReference>
<reference evidence="2 3" key="1">
    <citation type="submission" date="2024-01" db="EMBL/GenBank/DDBJ databases">
        <title>The complete chloroplast genome sequence of Lithospermum erythrorhizon: insights into the phylogenetic relationship among Boraginaceae species and the maternal lineages of purple gromwells.</title>
        <authorList>
            <person name="Okada T."/>
            <person name="Watanabe K."/>
        </authorList>
    </citation>
    <scope>NUCLEOTIDE SEQUENCE [LARGE SCALE GENOMIC DNA]</scope>
</reference>
<dbReference type="PANTHER" id="PTHR14000:SF45">
    <property type="entry name" value="FINGER CCCH DOMAIN PROTEIN, PUTATIVE (DUF3755)-RELATED"/>
    <property type="match status" value="1"/>
</dbReference>
<sequence length="260" mass="29199">MENPSGSQQQEFIQTNQGSASSSNNGHIAIPSLEYPQGVTMDWTPQEQSILEEGLAQYASESVILRYAKIALLLKSKTVRDVALRCRWMRRKENSKKIRKEDFRVARKNKETKMTMDPNRQDHLLEHQHNAALVPTNSDNIIDPIAAPSFIPIQQGIASGVQGIISNKEAVGNLYNGITGPVRHLLQQNSQAFNQISLNIATCQMRENIGLLSQTRDNIYKILNSLNDIPEMTQMPPLRIKVNEELASFILPPSALQMKQ</sequence>
<name>A0AAV3QW88_LITER</name>
<dbReference type="PANTHER" id="PTHR14000">
    <property type="entry name" value="FINGER CCCH DOMAIN PROTEIN, PUTATIVE (DUF3755)-RELATED"/>
    <property type="match status" value="1"/>
</dbReference>
<proteinExistence type="predicted"/>
<gene>
    <name evidence="2" type="ORF">LIER_22214</name>
</gene>
<evidence type="ECO:0000313" key="3">
    <source>
        <dbReference type="Proteomes" id="UP001454036"/>
    </source>
</evidence>
<dbReference type="Proteomes" id="UP001454036">
    <property type="component" value="Unassembled WGS sequence"/>
</dbReference>
<dbReference type="Pfam" id="PF12579">
    <property type="entry name" value="DUF3755"/>
    <property type="match status" value="1"/>
</dbReference>
<evidence type="ECO:0000256" key="1">
    <source>
        <dbReference type="SAM" id="MobiDB-lite"/>
    </source>
</evidence>
<evidence type="ECO:0008006" key="4">
    <source>
        <dbReference type="Google" id="ProtNLM"/>
    </source>
</evidence>
<feature type="region of interest" description="Disordered" evidence="1">
    <location>
        <begin position="1"/>
        <end position="30"/>
    </location>
</feature>
<dbReference type="EMBL" id="BAABME010006014">
    <property type="protein sequence ID" value="GAA0167237.1"/>
    <property type="molecule type" value="Genomic_DNA"/>
</dbReference>
<accession>A0AAV3QW88</accession>
<dbReference type="CDD" id="cd00167">
    <property type="entry name" value="SANT"/>
    <property type="match status" value="1"/>
</dbReference>
<dbReference type="InterPro" id="IPR001005">
    <property type="entry name" value="SANT/Myb"/>
</dbReference>